<dbReference type="RefSeq" id="WP_271735351.1">
    <property type="nucleotide sequence ID" value="NZ_CP116590.1"/>
</dbReference>
<keyword evidence="1" id="KW-1133">Transmembrane helix</keyword>
<dbReference type="EMBL" id="CP116590">
    <property type="protein sequence ID" value="WCG37077.1"/>
    <property type="molecule type" value="Genomic_DNA"/>
</dbReference>
<dbReference type="AlphaFoldDB" id="A0AAE9XGU3"/>
<sequence>MTIDKLTTWSAISLGLGFFFHAFSISIIIAAILSMIGFVGVLSMFVWVIRDAGFDIEDELEEWE</sequence>
<dbReference type="Proteomes" id="UP001179483">
    <property type="component" value="Chromosome"/>
</dbReference>
<reference evidence="2" key="1">
    <citation type="submission" date="2023-01" db="EMBL/GenBank/DDBJ databases">
        <title>Oxazolidinone resistance genes in florfenicol resistant enterococci from beef cattle and veal calves at slaughter.</title>
        <authorList>
            <person name="Biggel M."/>
        </authorList>
    </citation>
    <scope>NUCLEOTIDE SEQUENCE</scope>
    <source>
        <strain evidence="2">K79-1</strain>
    </source>
</reference>
<keyword evidence="1" id="KW-0472">Membrane</keyword>
<evidence type="ECO:0000313" key="3">
    <source>
        <dbReference type="Proteomes" id="UP001179483"/>
    </source>
</evidence>
<gene>
    <name evidence="2" type="ORF">PML80_06000</name>
</gene>
<evidence type="ECO:0000256" key="1">
    <source>
        <dbReference type="SAM" id="Phobius"/>
    </source>
</evidence>
<organism evidence="2 3">
    <name type="scientific">Aerococcus urinaeequi</name>
    <dbReference type="NCBI Taxonomy" id="51665"/>
    <lineage>
        <taxon>Bacteria</taxon>
        <taxon>Bacillati</taxon>
        <taxon>Bacillota</taxon>
        <taxon>Bacilli</taxon>
        <taxon>Lactobacillales</taxon>
        <taxon>Aerococcaceae</taxon>
        <taxon>Aerococcus</taxon>
    </lineage>
</organism>
<evidence type="ECO:0000313" key="2">
    <source>
        <dbReference type="EMBL" id="WCG37077.1"/>
    </source>
</evidence>
<protein>
    <submittedName>
        <fullName evidence="2">Uncharacterized protein</fullName>
    </submittedName>
</protein>
<keyword evidence="1" id="KW-0812">Transmembrane</keyword>
<feature type="transmembrane region" description="Helical" evidence="1">
    <location>
        <begin position="20"/>
        <end position="49"/>
    </location>
</feature>
<name>A0AAE9XGU3_9LACT</name>
<accession>A0AAE9XGU3</accession>
<proteinExistence type="predicted"/>